<feature type="compositionally biased region" description="Low complexity" evidence="2">
    <location>
        <begin position="111"/>
        <end position="124"/>
    </location>
</feature>
<feature type="compositionally biased region" description="Polar residues" evidence="2">
    <location>
        <begin position="97"/>
        <end position="110"/>
    </location>
</feature>
<evidence type="ECO:0000256" key="1">
    <source>
        <dbReference type="PROSITE-ProRule" id="PRU00473"/>
    </source>
</evidence>
<evidence type="ECO:0000256" key="2">
    <source>
        <dbReference type="SAM" id="MobiDB-lite"/>
    </source>
</evidence>
<protein>
    <submittedName>
        <fullName evidence="4">OmpA family protein</fullName>
    </submittedName>
</protein>
<dbReference type="RefSeq" id="WP_154525276.1">
    <property type="nucleotide sequence ID" value="NZ_JAQYJL010000008.1"/>
</dbReference>
<dbReference type="SUPFAM" id="SSF103088">
    <property type="entry name" value="OmpA-like"/>
    <property type="match status" value="1"/>
</dbReference>
<organism evidence="4 5">
    <name type="scientific">Porcincola intestinalis</name>
    <dbReference type="NCBI Taxonomy" id="2606632"/>
    <lineage>
        <taxon>Bacteria</taxon>
        <taxon>Bacillati</taxon>
        <taxon>Bacillota</taxon>
        <taxon>Clostridia</taxon>
        <taxon>Lachnospirales</taxon>
        <taxon>Lachnospiraceae</taxon>
        <taxon>Porcincola</taxon>
    </lineage>
</organism>
<dbReference type="InterPro" id="IPR050330">
    <property type="entry name" value="Bact_OuterMem_StrucFunc"/>
</dbReference>
<reference evidence="4 5" key="1">
    <citation type="submission" date="2019-08" db="EMBL/GenBank/DDBJ databases">
        <title>In-depth cultivation of the pig gut microbiome towards novel bacterial diversity and tailored functional studies.</title>
        <authorList>
            <person name="Wylensek D."/>
            <person name="Hitch T.C.A."/>
            <person name="Clavel T."/>
        </authorList>
    </citation>
    <scope>NUCLEOTIDE SEQUENCE [LARGE SCALE GENOMIC DNA]</scope>
    <source>
        <strain evidence="4 5">Oil+RF-744-WCA-WT-11</strain>
    </source>
</reference>
<feature type="region of interest" description="Disordered" evidence="2">
    <location>
        <begin position="351"/>
        <end position="370"/>
    </location>
</feature>
<dbReference type="InterPro" id="IPR006665">
    <property type="entry name" value="OmpA-like"/>
</dbReference>
<feature type="compositionally biased region" description="Polar residues" evidence="2">
    <location>
        <begin position="58"/>
        <end position="70"/>
    </location>
</feature>
<sequence length="370" mass="41106">MKKVNRKRMNDEAGFNVWRSYSDMMSGLLLLFVLIMAVGLMEAQKNYDDKLKEQASRAQTQTELAQTQDELTQREKELQSAQQQLNQRESELEEKTASLSSLQTTLDDQASQLKKSQQQVSQQESELEKSRQQLATQESELQSRDDALAQSQKQLDEANALMKSQQEKIDQIVGVKADLIAALNDEFKKQQIVVNIDSQTGAIVLDANVMFDWGESTLTGDGEKVLSQVLPVYCSVLLSDQYADYVAEVIIDGYTDSSGDYLTNLALSQNRAYAVASYLLSNSGSFLTDAQNKELAQKLTANGRSQSNLVLDQNGNEDARASRRVEIKFRLKDEEMIAELSKIIVDTKNQTAQTDAAAQTDTAAQTDAAG</sequence>
<evidence type="ECO:0000313" key="4">
    <source>
        <dbReference type="EMBL" id="MSS14935.1"/>
    </source>
</evidence>
<evidence type="ECO:0000313" key="5">
    <source>
        <dbReference type="Proteomes" id="UP000481852"/>
    </source>
</evidence>
<feature type="domain" description="OmpA-like" evidence="3">
    <location>
        <begin position="198"/>
        <end position="333"/>
    </location>
</feature>
<gene>
    <name evidence="4" type="ORF">FYJ35_07740</name>
</gene>
<dbReference type="InterPro" id="IPR036737">
    <property type="entry name" value="OmpA-like_sf"/>
</dbReference>
<dbReference type="Proteomes" id="UP000481852">
    <property type="component" value="Unassembled WGS sequence"/>
</dbReference>
<comment type="caution">
    <text evidence="4">The sequence shown here is derived from an EMBL/GenBank/DDBJ whole genome shotgun (WGS) entry which is preliminary data.</text>
</comment>
<dbReference type="PROSITE" id="PS51123">
    <property type="entry name" value="OMPA_2"/>
    <property type="match status" value="1"/>
</dbReference>
<feature type="region of interest" description="Disordered" evidence="2">
    <location>
        <begin position="58"/>
        <end position="145"/>
    </location>
</feature>
<dbReference type="GO" id="GO:0016020">
    <property type="term" value="C:membrane"/>
    <property type="evidence" value="ECO:0007669"/>
    <property type="project" value="UniProtKB-UniRule"/>
</dbReference>
<evidence type="ECO:0000259" key="3">
    <source>
        <dbReference type="PROSITE" id="PS51123"/>
    </source>
</evidence>
<dbReference type="Gene3D" id="3.30.1330.60">
    <property type="entry name" value="OmpA-like domain"/>
    <property type="match status" value="1"/>
</dbReference>
<keyword evidence="1" id="KW-0472">Membrane</keyword>
<dbReference type="PANTHER" id="PTHR30329:SF21">
    <property type="entry name" value="LIPOPROTEIN YIAD-RELATED"/>
    <property type="match status" value="1"/>
</dbReference>
<dbReference type="Pfam" id="PF00691">
    <property type="entry name" value="OmpA"/>
    <property type="match status" value="1"/>
</dbReference>
<proteinExistence type="predicted"/>
<dbReference type="AlphaFoldDB" id="A0A6L5X5U7"/>
<dbReference type="SUPFAM" id="SSF57997">
    <property type="entry name" value="Tropomyosin"/>
    <property type="match status" value="1"/>
</dbReference>
<dbReference type="PANTHER" id="PTHR30329">
    <property type="entry name" value="STATOR ELEMENT OF FLAGELLAR MOTOR COMPLEX"/>
    <property type="match status" value="1"/>
</dbReference>
<dbReference type="CDD" id="cd07185">
    <property type="entry name" value="OmpA_C-like"/>
    <property type="match status" value="1"/>
</dbReference>
<keyword evidence="5" id="KW-1185">Reference proteome</keyword>
<name>A0A6L5X5U7_9FIRM</name>
<dbReference type="EMBL" id="VULZ01000007">
    <property type="protein sequence ID" value="MSS14935.1"/>
    <property type="molecule type" value="Genomic_DNA"/>
</dbReference>
<accession>A0A6L5X5U7</accession>